<evidence type="ECO:0000313" key="1">
    <source>
        <dbReference type="EMBL" id="TGL57683.1"/>
    </source>
</evidence>
<keyword evidence="1" id="KW-0238">DNA-binding</keyword>
<dbReference type="Proteomes" id="UP000297762">
    <property type="component" value="Unassembled WGS sequence"/>
</dbReference>
<dbReference type="PANTHER" id="PTHR38479">
    <property type="entry name" value="LMO0824 PROTEIN"/>
    <property type="match status" value="1"/>
</dbReference>
<dbReference type="GO" id="GO:0003677">
    <property type="term" value="F:DNA binding"/>
    <property type="evidence" value="ECO:0007669"/>
    <property type="project" value="UniProtKB-KW"/>
</dbReference>
<dbReference type="AlphaFoldDB" id="A0A4R9JXB4"/>
<dbReference type="InterPro" id="IPR009351">
    <property type="entry name" value="AlkZ-like"/>
</dbReference>
<reference evidence="1" key="1">
    <citation type="journal article" date="2019" name="PLoS Negl. Trop. Dis.">
        <title>Revisiting the worldwide diversity of Leptospira species in the environment.</title>
        <authorList>
            <person name="Vincent A.T."/>
            <person name="Schiettekatte O."/>
            <person name="Bourhy P."/>
            <person name="Veyrier F.J."/>
            <person name="Picardeau M."/>
        </authorList>
    </citation>
    <scope>NUCLEOTIDE SEQUENCE [LARGE SCALE GENOMIC DNA]</scope>
    <source>
        <strain evidence="1">201702455</strain>
    </source>
</reference>
<dbReference type="Pfam" id="PF06224">
    <property type="entry name" value="AlkZ-like"/>
    <property type="match status" value="1"/>
</dbReference>
<sequence length="358" mass="41349">MNIALTRLKYLTVLGSSLNSPEKVVETLGAIQGQDYYASKWAIGLRSVGSKDEDIEDAFNRKKIIRSWPLRGTLHITLAKDIYWLLELLAPPVISKHAAHYRKIELDTKVLKKCYSILSKNLENEKFLTRKEISTILSKSGISTNTTRLSHILQRAGLEGLICFGPRREKEFTYALMEEWIPKIKRVKKPKEEALYDLSKKYFYTRSPATLADFVWWSGLSVSDAKLGLESIKEQLDEFVIDGRNYYIPRKNKPWDKKSETIFLLPAFDEFLLAYTDRRDCMDPPPKRLLTPADDLFRPVLVIDGWVSGVWQRELKKEEVSISVKPYKTISEKQKKTIKQLAEEYASFVGKECVLNFI</sequence>
<dbReference type="RefSeq" id="WP_135651581.1">
    <property type="nucleotide sequence ID" value="NZ_RQGF01000043.1"/>
</dbReference>
<proteinExistence type="predicted"/>
<dbReference type="OrthoDB" id="2210247at2"/>
<dbReference type="EMBL" id="RQGF01000043">
    <property type="protein sequence ID" value="TGL57683.1"/>
    <property type="molecule type" value="Genomic_DNA"/>
</dbReference>
<organism evidence="1 2">
    <name type="scientific">Leptospira sarikeiensis</name>
    <dbReference type="NCBI Taxonomy" id="2484943"/>
    <lineage>
        <taxon>Bacteria</taxon>
        <taxon>Pseudomonadati</taxon>
        <taxon>Spirochaetota</taxon>
        <taxon>Spirochaetia</taxon>
        <taxon>Leptospirales</taxon>
        <taxon>Leptospiraceae</taxon>
        <taxon>Leptospira</taxon>
    </lineage>
</organism>
<gene>
    <name evidence="1" type="ORF">EHQ64_20040</name>
</gene>
<dbReference type="PANTHER" id="PTHR38479:SF2">
    <property type="entry name" value="WINGED HELIX DNA-BINDING DOMAIN-CONTAINING PROTEIN"/>
    <property type="match status" value="1"/>
</dbReference>
<comment type="caution">
    <text evidence="1">The sequence shown here is derived from an EMBL/GenBank/DDBJ whole genome shotgun (WGS) entry which is preliminary data.</text>
</comment>
<name>A0A4R9JXB4_9LEPT</name>
<accession>A0A4R9JXB4</accession>
<evidence type="ECO:0000313" key="2">
    <source>
        <dbReference type="Proteomes" id="UP000297762"/>
    </source>
</evidence>
<keyword evidence="2" id="KW-1185">Reference proteome</keyword>
<protein>
    <submittedName>
        <fullName evidence="1">Winged helix DNA-binding domain-containing protein</fullName>
    </submittedName>
</protein>